<protein>
    <recommendedName>
        <fullName evidence="1">Glucose/Sorbosone dehydrogenase domain-containing protein</fullName>
    </recommendedName>
</protein>
<dbReference type="PANTHER" id="PTHR19328:SF75">
    <property type="entry name" value="ALDOSE SUGAR DEHYDROGENASE YLII"/>
    <property type="match status" value="1"/>
</dbReference>
<dbReference type="AlphaFoldDB" id="A0A512BB19"/>
<reference evidence="2 3" key="1">
    <citation type="submission" date="2019-07" db="EMBL/GenBank/DDBJ databases">
        <title>Whole genome shotgun sequence of Segetibacter aerophilus NBRC 106135.</title>
        <authorList>
            <person name="Hosoyama A."/>
            <person name="Uohara A."/>
            <person name="Ohji S."/>
            <person name="Ichikawa N."/>
        </authorList>
    </citation>
    <scope>NUCLEOTIDE SEQUENCE [LARGE SCALE GENOMIC DNA]</scope>
    <source>
        <strain evidence="2 3">NBRC 106135</strain>
    </source>
</reference>
<evidence type="ECO:0000313" key="3">
    <source>
        <dbReference type="Proteomes" id="UP000321513"/>
    </source>
</evidence>
<accession>A0A512BB19</accession>
<dbReference type="Pfam" id="PF07995">
    <property type="entry name" value="GSDH"/>
    <property type="match status" value="1"/>
</dbReference>
<dbReference type="InterPro" id="IPR012938">
    <property type="entry name" value="Glc/Sorbosone_DH"/>
</dbReference>
<dbReference type="RefSeq" id="WP_147203287.1">
    <property type="nucleotide sequence ID" value="NZ_BJYT01000005.1"/>
</dbReference>
<proteinExistence type="predicted"/>
<gene>
    <name evidence="2" type="ORF">SAE01_16550</name>
</gene>
<evidence type="ECO:0000313" key="2">
    <source>
        <dbReference type="EMBL" id="GEO09159.1"/>
    </source>
</evidence>
<dbReference type="InterPro" id="IPR011041">
    <property type="entry name" value="Quinoprot_gluc/sorb_DH_b-prop"/>
</dbReference>
<name>A0A512BB19_9BACT</name>
<feature type="domain" description="Glucose/Sorbosone dehydrogenase" evidence="1">
    <location>
        <begin position="32"/>
        <end position="323"/>
    </location>
</feature>
<dbReference type="Gene3D" id="2.60.40.10">
    <property type="entry name" value="Immunoglobulins"/>
    <property type="match status" value="1"/>
</dbReference>
<dbReference type="SUPFAM" id="SSF50952">
    <property type="entry name" value="Soluble quinoprotein glucose dehydrogenase"/>
    <property type="match status" value="1"/>
</dbReference>
<dbReference type="InterPro" id="IPR013783">
    <property type="entry name" value="Ig-like_fold"/>
</dbReference>
<sequence length="548" mass="59563">MKNTLLPFLLLIAPVFVVAQPLISFQPIVSNLSQPVDMVEANDNSHQFFIVERTGKIRLWKNNLLSTAPFLDVTPIITASGSEQGLLSMALHPDYKNNGYFFIYYTNTAGAITVARYQRANENTADPASGVVLLTIPKRFPNHNGGHLLFGQDGYLYFATGDGGSAGDPDNNAQNGQSLLGKMIRVDVNNPVAPYYKIPPTNPFIGSSTTREEIIATGLRNPWRWSFDRQTGDMWIADVGQNLWEEVNVVSSSSILNKDYGWSCLEGTHAYKGCAAKENNVSPIFEYPHNNSSGGFSITGGYVYRGSEFTSLQGYYICSDFVSGNGWLIKPNGNGGWSATMQASWPQLSSFAEGLDGTLYALALSGTIYKINAGSALPLKLISFVGKSAGNMFELKWQVQNETAGDVYIVERKTSSSEPFTEISRTKASINSSLNNYSVKVPASQGQSFYRLKTISMQGQSSYSAVISANNKIPQLVKATVIGSSLSVAMPSGTTMIEVFDASGKALKKQKVNAGETHIVIPFNNIAKGIISLRATVNGERQSIQIAY</sequence>
<dbReference type="EMBL" id="BJYT01000005">
    <property type="protein sequence ID" value="GEO09159.1"/>
    <property type="molecule type" value="Genomic_DNA"/>
</dbReference>
<comment type="caution">
    <text evidence="2">The sequence shown here is derived from an EMBL/GenBank/DDBJ whole genome shotgun (WGS) entry which is preliminary data.</text>
</comment>
<keyword evidence="3" id="KW-1185">Reference proteome</keyword>
<evidence type="ECO:0000259" key="1">
    <source>
        <dbReference type="Pfam" id="PF07995"/>
    </source>
</evidence>
<dbReference type="Proteomes" id="UP000321513">
    <property type="component" value="Unassembled WGS sequence"/>
</dbReference>
<dbReference type="OrthoDB" id="9770043at2"/>
<organism evidence="2 3">
    <name type="scientific">Segetibacter aerophilus</name>
    <dbReference type="NCBI Taxonomy" id="670293"/>
    <lineage>
        <taxon>Bacteria</taxon>
        <taxon>Pseudomonadati</taxon>
        <taxon>Bacteroidota</taxon>
        <taxon>Chitinophagia</taxon>
        <taxon>Chitinophagales</taxon>
        <taxon>Chitinophagaceae</taxon>
        <taxon>Segetibacter</taxon>
    </lineage>
</organism>
<dbReference type="InterPro" id="IPR011042">
    <property type="entry name" value="6-blade_b-propeller_TolB-like"/>
</dbReference>
<dbReference type="PANTHER" id="PTHR19328">
    <property type="entry name" value="HEDGEHOG-INTERACTING PROTEIN"/>
    <property type="match status" value="1"/>
</dbReference>
<dbReference type="Gene3D" id="2.120.10.30">
    <property type="entry name" value="TolB, C-terminal domain"/>
    <property type="match status" value="1"/>
</dbReference>